<feature type="transmembrane region" description="Helical" evidence="1">
    <location>
        <begin position="61"/>
        <end position="82"/>
    </location>
</feature>
<keyword evidence="1" id="KW-0472">Membrane</keyword>
<dbReference type="RefSeq" id="WP_163058784.1">
    <property type="nucleotide sequence ID" value="NZ_JAAGLI010000567.1"/>
</dbReference>
<feature type="transmembrane region" description="Helical" evidence="1">
    <location>
        <begin position="37"/>
        <end position="55"/>
    </location>
</feature>
<evidence type="ECO:0000313" key="2">
    <source>
        <dbReference type="EMBL" id="NEA25125.1"/>
    </source>
</evidence>
<dbReference type="Proteomes" id="UP000475532">
    <property type="component" value="Unassembled WGS sequence"/>
</dbReference>
<dbReference type="EMBL" id="JAAGLI010000567">
    <property type="protein sequence ID" value="NEA25125.1"/>
    <property type="molecule type" value="Genomic_DNA"/>
</dbReference>
<organism evidence="2 3">
    <name type="scientific">Actinomadura bangladeshensis</name>
    <dbReference type="NCBI Taxonomy" id="453573"/>
    <lineage>
        <taxon>Bacteria</taxon>
        <taxon>Bacillati</taxon>
        <taxon>Actinomycetota</taxon>
        <taxon>Actinomycetes</taxon>
        <taxon>Streptosporangiales</taxon>
        <taxon>Thermomonosporaceae</taxon>
        <taxon>Actinomadura</taxon>
    </lineage>
</organism>
<reference evidence="2 3" key="1">
    <citation type="submission" date="2020-01" db="EMBL/GenBank/DDBJ databases">
        <title>Insect and environment-associated Actinomycetes.</title>
        <authorList>
            <person name="Currrie C."/>
            <person name="Chevrette M."/>
            <person name="Carlson C."/>
            <person name="Stubbendieck R."/>
            <person name="Wendt-Pienkowski E."/>
        </authorList>
    </citation>
    <scope>NUCLEOTIDE SEQUENCE [LARGE SCALE GENOMIC DNA]</scope>
    <source>
        <strain evidence="2 3">SID10258</strain>
    </source>
</reference>
<dbReference type="AlphaFoldDB" id="A0A6L9QIK0"/>
<feature type="transmembrane region" description="Helical" evidence="1">
    <location>
        <begin position="6"/>
        <end position="25"/>
    </location>
</feature>
<dbReference type="PROSITE" id="PS51257">
    <property type="entry name" value="PROKAR_LIPOPROTEIN"/>
    <property type="match status" value="1"/>
</dbReference>
<comment type="caution">
    <text evidence="2">The sequence shown here is derived from an EMBL/GenBank/DDBJ whole genome shotgun (WGS) entry which is preliminary data.</text>
</comment>
<evidence type="ECO:0000313" key="3">
    <source>
        <dbReference type="Proteomes" id="UP000475532"/>
    </source>
</evidence>
<protein>
    <submittedName>
        <fullName evidence="2">Uncharacterized protein</fullName>
    </submittedName>
</protein>
<keyword evidence="1" id="KW-0812">Transmembrane</keyword>
<name>A0A6L9QIK0_9ACTN</name>
<gene>
    <name evidence="2" type="ORF">G3I70_21955</name>
</gene>
<accession>A0A6L9QIK0</accession>
<proteinExistence type="predicted"/>
<evidence type="ECO:0000256" key="1">
    <source>
        <dbReference type="SAM" id="Phobius"/>
    </source>
</evidence>
<sequence>MKNFELLVGAGLIVFGLISFGACVLRVQRGTELEGMQYVAVSNFFMGLFLITFALDRSGTVAGTVMLVSICLGLGAGVLVLINTVRQAGKDPFD</sequence>
<keyword evidence="1" id="KW-1133">Transmembrane helix</keyword>